<feature type="region of interest" description="Disordered" evidence="1">
    <location>
        <begin position="146"/>
        <end position="198"/>
    </location>
</feature>
<reference evidence="2" key="1">
    <citation type="submission" date="2022-11" db="EMBL/GenBank/DDBJ databases">
        <title>Chromosomal genome sequence assembly and mating type (MAT) locus characterization of the leprose asexual lichenized fungus Lepraria neglecta (Nyl.) Erichsen.</title>
        <authorList>
            <person name="Allen J.L."/>
            <person name="Pfeffer B."/>
        </authorList>
    </citation>
    <scope>NUCLEOTIDE SEQUENCE</scope>
    <source>
        <strain evidence="2">Allen 5258</strain>
    </source>
</reference>
<feature type="compositionally biased region" description="Low complexity" evidence="1">
    <location>
        <begin position="152"/>
        <end position="161"/>
    </location>
</feature>
<accession>A0AAE0DH29</accession>
<dbReference type="Proteomes" id="UP001276659">
    <property type="component" value="Unassembled WGS sequence"/>
</dbReference>
<dbReference type="AlphaFoldDB" id="A0AAE0DH29"/>
<sequence length="443" mass="48837">MELLTNFPGRRSLFSQLKRDLSEDRQLSHVDIICSYIKQSGPAAIKDLASIIGEDNLKVATHFVKDVTFHAKGWRFHESQPSVPPDGEPGYSHAIIGSSNMSYPALNVGVECNAGANQGLMITPTPEVDMEDAPSAYSNTPLLDQQHNLHISGPSSPSSTSAKRPQEDDHESALQPTKRRSLVFSQATRVSGPPPFDADQSIISEVEQFVESTYELFSNQVNGLRDELTSFANQSISTAGDTTKTSARIAIGIELLQKIPLGQTGAVEIARIAKLSRFVSGHVWRAMSLRQDPSLRQSLTAIFVTQTMREAAQALQARVYRFTNVYQEAEIVVSKAAFWTIAAVLGLSDTYVTTARALDTFFRGAQGQWNDEEIVIAIKMAMESQSSELEDLAMLVILAAQSNGDFGEKFKDAGGQRWKEWLREKKEDPNVGHFLRGAYPQDE</sequence>
<dbReference type="EMBL" id="JASNWA010000009">
    <property type="protein sequence ID" value="KAK3170247.1"/>
    <property type="molecule type" value="Genomic_DNA"/>
</dbReference>
<evidence type="ECO:0000313" key="3">
    <source>
        <dbReference type="Proteomes" id="UP001276659"/>
    </source>
</evidence>
<dbReference type="Gene3D" id="3.30.870.10">
    <property type="entry name" value="Endonuclease Chain A"/>
    <property type="match status" value="1"/>
</dbReference>
<keyword evidence="3" id="KW-1185">Reference proteome</keyword>
<organism evidence="2 3">
    <name type="scientific">Lepraria neglecta</name>
    <dbReference type="NCBI Taxonomy" id="209136"/>
    <lineage>
        <taxon>Eukaryota</taxon>
        <taxon>Fungi</taxon>
        <taxon>Dikarya</taxon>
        <taxon>Ascomycota</taxon>
        <taxon>Pezizomycotina</taxon>
        <taxon>Lecanoromycetes</taxon>
        <taxon>OSLEUM clade</taxon>
        <taxon>Lecanoromycetidae</taxon>
        <taxon>Lecanorales</taxon>
        <taxon>Lecanorineae</taxon>
        <taxon>Stereocaulaceae</taxon>
        <taxon>Lepraria</taxon>
    </lineage>
</organism>
<comment type="caution">
    <text evidence="2">The sequence shown here is derived from an EMBL/GenBank/DDBJ whole genome shotgun (WGS) entry which is preliminary data.</text>
</comment>
<protein>
    <submittedName>
        <fullName evidence="2">Uncharacterized protein</fullName>
    </submittedName>
</protein>
<evidence type="ECO:0000256" key="1">
    <source>
        <dbReference type="SAM" id="MobiDB-lite"/>
    </source>
</evidence>
<evidence type="ECO:0000313" key="2">
    <source>
        <dbReference type="EMBL" id="KAK3170247.1"/>
    </source>
</evidence>
<proteinExistence type="predicted"/>
<name>A0AAE0DH29_9LECA</name>
<gene>
    <name evidence="2" type="ORF">OEA41_009634</name>
</gene>